<comment type="similarity">
    <text evidence="1 3">Belongs to the polypeptide deformylase family.</text>
</comment>
<feature type="active site" evidence="3">
    <location>
        <position position="131"/>
    </location>
</feature>
<feature type="binding site" evidence="3">
    <location>
        <position position="88"/>
    </location>
    <ligand>
        <name>Fe cation</name>
        <dbReference type="ChEBI" id="CHEBI:24875"/>
    </ligand>
</feature>
<keyword evidence="3 4" id="KW-0378">Hydrolase</keyword>
<dbReference type="InterPro" id="IPR036821">
    <property type="entry name" value="Peptide_deformylase_sf"/>
</dbReference>
<proteinExistence type="inferred from homology"/>
<feature type="binding site" evidence="3">
    <location>
        <position position="134"/>
    </location>
    <ligand>
        <name>Fe cation</name>
        <dbReference type="ChEBI" id="CHEBI:24875"/>
    </ligand>
</feature>
<dbReference type="Proteomes" id="UP000675379">
    <property type="component" value="Unassembled WGS sequence"/>
</dbReference>
<evidence type="ECO:0000313" key="4">
    <source>
        <dbReference type="EMBL" id="MBR0575438.1"/>
    </source>
</evidence>
<reference evidence="4" key="1">
    <citation type="submission" date="2021-04" db="EMBL/GenBank/DDBJ databases">
        <title>Proteiniclasticum sedimins sp. nov., an obligate anaerobic bacterium isolated from anaerobic sludge.</title>
        <authorList>
            <person name="Liu J."/>
        </authorList>
    </citation>
    <scope>NUCLEOTIDE SEQUENCE</scope>
    <source>
        <strain evidence="4">BAD-10</strain>
    </source>
</reference>
<sequence>MGLREMRVVPDSILRKKAKPVAEMTPRLQTLVRDMFNTMDHEDGVGLAAPQVGILKRIFTVGVGDVRLCFVNPEILETKGEVLDIEGCLSIPGETGIVKRPQYVKAKAMNENGEEFVIEAQNLLARCILHEYDHLEGVLFTDKLEPEDEDFEPEETDDDYLISLNFLKKEK</sequence>
<dbReference type="HAMAP" id="MF_00163">
    <property type="entry name" value="Pep_deformylase"/>
    <property type="match status" value="1"/>
</dbReference>
<dbReference type="PRINTS" id="PR01576">
    <property type="entry name" value="PDEFORMYLASE"/>
</dbReference>
<dbReference type="AlphaFoldDB" id="A0A941CPI0"/>
<dbReference type="CDD" id="cd00487">
    <property type="entry name" value="Pep_deformylase"/>
    <property type="match status" value="1"/>
</dbReference>
<dbReference type="GO" id="GO:0042586">
    <property type="term" value="F:peptide deformylase activity"/>
    <property type="evidence" value="ECO:0007669"/>
    <property type="project" value="UniProtKB-UniRule"/>
</dbReference>
<organism evidence="4 5">
    <name type="scientific">Proteiniclasticum sediminis</name>
    <dbReference type="NCBI Taxonomy" id="2804028"/>
    <lineage>
        <taxon>Bacteria</taxon>
        <taxon>Bacillati</taxon>
        <taxon>Bacillota</taxon>
        <taxon>Clostridia</taxon>
        <taxon>Eubacteriales</taxon>
        <taxon>Clostridiaceae</taxon>
        <taxon>Proteiniclasticum</taxon>
    </lineage>
</organism>
<evidence type="ECO:0000313" key="5">
    <source>
        <dbReference type="Proteomes" id="UP000675379"/>
    </source>
</evidence>
<name>A0A941CPI0_9CLOT</name>
<protein>
    <recommendedName>
        <fullName evidence="3">Peptide deformylase</fullName>
        <shortName evidence="3">PDF</shortName>
        <ecNumber evidence="3">3.5.1.88</ecNumber>
    </recommendedName>
    <alternativeName>
        <fullName evidence="3">Polypeptide deformylase</fullName>
    </alternativeName>
</protein>
<feature type="binding site" evidence="3">
    <location>
        <position position="130"/>
    </location>
    <ligand>
        <name>Fe cation</name>
        <dbReference type="ChEBI" id="CHEBI:24875"/>
    </ligand>
</feature>
<dbReference type="NCBIfam" id="NF001159">
    <property type="entry name" value="PRK00150.1-3"/>
    <property type="match status" value="1"/>
</dbReference>
<dbReference type="PIRSF" id="PIRSF004749">
    <property type="entry name" value="Pep_def"/>
    <property type="match status" value="1"/>
</dbReference>
<comment type="catalytic activity">
    <reaction evidence="3">
        <text>N-terminal N-formyl-L-methionyl-[peptide] + H2O = N-terminal L-methionyl-[peptide] + formate</text>
        <dbReference type="Rhea" id="RHEA:24420"/>
        <dbReference type="Rhea" id="RHEA-COMP:10639"/>
        <dbReference type="Rhea" id="RHEA-COMP:10640"/>
        <dbReference type="ChEBI" id="CHEBI:15377"/>
        <dbReference type="ChEBI" id="CHEBI:15740"/>
        <dbReference type="ChEBI" id="CHEBI:49298"/>
        <dbReference type="ChEBI" id="CHEBI:64731"/>
        <dbReference type="EC" id="3.5.1.88"/>
    </reaction>
</comment>
<accession>A0A941CPI0</accession>
<keyword evidence="3" id="KW-0479">Metal-binding</keyword>
<dbReference type="Gene3D" id="3.90.45.10">
    <property type="entry name" value="Peptide deformylase"/>
    <property type="match status" value="1"/>
</dbReference>
<dbReference type="PANTHER" id="PTHR10458">
    <property type="entry name" value="PEPTIDE DEFORMYLASE"/>
    <property type="match status" value="1"/>
</dbReference>
<comment type="cofactor">
    <cofactor evidence="3">
        <name>Fe(2+)</name>
        <dbReference type="ChEBI" id="CHEBI:29033"/>
    </cofactor>
    <text evidence="3">Binds 1 Fe(2+) ion.</text>
</comment>
<dbReference type="RefSeq" id="WP_211799961.1">
    <property type="nucleotide sequence ID" value="NZ_JAGSCS010000003.1"/>
</dbReference>
<evidence type="ECO:0000256" key="2">
    <source>
        <dbReference type="ARBA" id="ARBA00023004"/>
    </source>
</evidence>
<dbReference type="Pfam" id="PF01327">
    <property type="entry name" value="Pep_deformylase"/>
    <property type="match status" value="1"/>
</dbReference>
<comment type="function">
    <text evidence="3">Removes the formyl group from the N-terminal Met of newly synthesized proteins. Requires at least a dipeptide for an efficient rate of reaction. N-terminal L-methionine is a prerequisite for activity but the enzyme has broad specificity at other positions.</text>
</comment>
<comment type="caution">
    <text evidence="4">The sequence shown here is derived from an EMBL/GenBank/DDBJ whole genome shotgun (WGS) entry which is preliminary data.</text>
</comment>
<dbReference type="PANTHER" id="PTHR10458:SF22">
    <property type="entry name" value="PEPTIDE DEFORMYLASE"/>
    <property type="match status" value="1"/>
</dbReference>
<dbReference type="SUPFAM" id="SSF56420">
    <property type="entry name" value="Peptide deformylase"/>
    <property type="match status" value="1"/>
</dbReference>
<dbReference type="NCBIfam" id="TIGR00079">
    <property type="entry name" value="pept_deformyl"/>
    <property type="match status" value="1"/>
</dbReference>
<gene>
    <name evidence="3 4" type="primary">def</name>
    <name evidence="4" type="ORF">KCG48_03690</name>
</gene>
<evidence type="ECO:0000256" key="1">
    <source>
        <dbReference type="ARBA" id="ARBA00010759"/>
    </source>
</evidence>
<dbReference type="EMBL" id="JAGSCS010000003">
    <property type="protein sequence ID" value="MBR0575438.1"/>
    <property type="molecule type" value="Genomic_DNA"/>
</dbReference>
<keyword evidence="2 3" id="KW-0408">Iron</keyword>
<keyword evidence="5" id="KW-1185">Reference proteome</keyword>
<dbReference type="EC" id="3.5.1.88" evidence="3"/>
<keyword evidence="3" id="KW-0648">Protein biosynthesis</keyword>
<dbReference type="InterPro" id="IPR023635">
    <property type="entry name" value="Peptide_deformylase"/>
</dbReference>
<dbReference type="GO" id="GO:0046872">
    <property type="term" value="F:metal ion binding"/>
    <property type="evidence" value="ECO:0007669"/>
    <property type="project" value="UniProtKB-KW"/>
</dbReference>
<dbReference type="GO" id="GO:0006412">
    <property type="term" value="P:translation"/>
    <property type="evidence" value="ECO:0007669"/>
    <property type="project" value="UniProtKB-UniRule"/>
</dbReference>
<evidence type="ECO:0000256" key="3">
    <source>
        <dbReference type="HAMAP-Rule" id="MF_00163"/>
    </source>
</evidence>